<accession>A0A0F9H4S0</accession>
<reference evidence="1" key="1">
    <citation type="journal article" date="2015" name="Nature">
        <title>Complex archaea that bridge the gap between prokaryotes and eukaryotes.</title>
        <authorList>
            <person name="Spang A."/>
            <person name="Saw J.H."/>
            <person name="Jorgensen S.L."/>
            <person name="Zaremba-Niedzwiedzka K."/>
            <person name="Martijn J."/>
            <person name="Lind A.E."/>
            <person name="van Eijk R."/>
            <person name="Schleper C."/>
            <person name="Guy L."/>
            <person name="Ettema T.J."/>
        </authorList>
    </citation>
    <scope>NUCLEOTIDE SEQUENCE</scope>
</reference>
<comment type="caution">
    <text evidence="1">The sequence shown here is derived from an EMBL/GenBank/DDBJ whole genome shotgun (WGS) entry which is preliminary data.</text>
</comment>
<evidence type="ECO:0000313" key="1">
    <source>
        <dbReference type="EMBL" id="KKL76625.1"/>
    </source>
</evidence>
<organism evidence="1">
    <name type="scientific">marine sediment metagenome</name>
    <dbReference type="NCBI Taxonomy" id="412755"/>
    <lineage>
        <taxon>unclassified sequences</taxon>
        <taxon>metagenomes</taxon>
        <taxon>ecological metagenomes</taxon>
    </lineage>
</organism>
<gene>
    <name evidence="1" type="ORF">LCGC14_2043000</name>
</gene>
<proteinExistence type="predicted"/>
<protein>
    <submittedName>
        <fullName evidence="1">Uncharacterized protein</fullName>
    </submittedName>
</protein>
<dbReference type="EMBL" id="LAZR01023986">
    <property type="protein sequence ID" value="KKL76625.1"/>
    <property type="molecule type" value="Genomic_DNA"/>
</dbReference>
<dbReference type="AlphaFoldDB" id="A0A0F9H4S0"/>
<sequence>MSKALTNYDSFYDWENSFKIKSESEKKIETQSTISIGISEDIFRNFLKKWKKNNLN</sequence>
<name>A0A0F9H4S0_9ZZZZ</name>